<evidence type="ECO:0000256" key="1">
    <source>
        <dbReference type="SAM" id="Coils"/>
    </source>
</evidence>
<dbReference type="PANTHER" id="PTHR35175:SF1">
    <property type="entry name" value="OXIDOREDUCTASE"/>
    <property type="match status" value="1"/>
</dbReference>
<dbReference type="PANTHER" id="PTHR35175">
    <property type="entry name" value="DUF1289 DOMAIN-CONTAINING PROTEIN"/>
    <property type="match status" value="1"/>
</dbReference>
<dbReference type="Proteomes" id="UP001163726">
    <property type="component" value="Chromosome"/>
</dbReference>
<organism evidence="2 3">
    <name type="scientific">Catenovulum adriaticum</name>
    <dbReference type="NCBI Taxonomy" id="2984846"/>
    <lineage>
        <taxon>Bacteria</taxon>
        <taxon>Pseudomonadati</taxon>
        <taxon>Pseudomonadota</taxon>
        <taxon>Gammaproteobacteria</taxon>
        <taxon>Alteromonadales</taxon>
        <taxon>Alteromonadaceae</taxon>
        <taxon>Catenovulum</taxon>
    </lineage>
</organism>
<proteinExistence type="predicted"/>
<keyword evidence="3" id="KW-1185">Reference proteome</keyword>
<feature type="coiled-coil region" evidence="1">
    <location>
        <begin position="53"/>
        <end position="85"/>
    </location>
</feature>
<dbReference type="RefSeq" id="WP_268074008.1">
    <property type="nucleotide sequence ID" value="NZ_CP109965.1"/>
</dbReference>
<reference evidence="2" key="1">
    <citation type="submission" date="2022-10" db="EMBL/GenBank/DDBJ databases">
        <title>Catenovulum adriacola sp. nov. isolated in the Harbour of Susak.</title>
        <authorList>
            <person name="Schoch T."/>
            <person name="Reich S.J."/>
            <person name="Stoeferle S."/>
            <person name="Flaiz M."/>
            <person name="Kazda M."/>
            <person name="Riedel C.U."/>
            <person name="Duerre P."/>
        </authorList>
    </citation>
    <scope>NUCLEOTIDE SEQUENCE</scope>
    <source>
        <strain evidence="2">TS8</strain>
    </source>
</reference>
<sequence>MQQTKLFEIDNIESPCIGICESGARGYCRGCLRSRDERFYWEKLSSEQKIKVISLCEMRKKKLKNKKLKQQEEALLAQIKAEQLDLF</sequence>
<evidence type="ECO:0000313" key="2">
    <source>
        <dbReference type="EMBL" id="WAJ69724.1"/>
    </source>
</evidence>
<protein>
    <submittedName>
        <fullName evidence="2">DUF1289 domain-containing protein</fullName>
    </submittedName>
</protein>
<accession>A0ABY7AN11</accession>
<dbReference type="Pfam" id="PF06945">
    <property type="entry name" value="DUF1289"/>
    <property type="match status" value="1"/>
</dbReference>
<name>A0ABY7AN11_9ALTE</name>
<dbReference type="InterPro" id="IPR010710">
    <property type="entry name" value="DUF1289"/>
</dbReference>
<gene>
    <name evidence="2" type="ORF">OLW01_11235</name>
</gene>
<dbReference type="EMBL" id="CP109965">
    <property type="protein sequence ID" value="WAJ69724.1"/>
    <property type="molecule type" value="Genomic_DNA"/>
</dbReference>
<evidence type="ECO:0000313" key="3">
    <source>
        <dbReference type="Proteomes" id="UP001163726"/>
    </source>
</evidence>
<keyword evidence="1" id="KW-0175">Coiled coil</keyword>